<keyword evidence="3" id="KW-1185">Reference proteome</keyword>
<comment type="caution">
    <text evidence="2">The sequence shown here is derived from an EMBL/GenBank/DDBJ whole genome shotgun (WGS) entry which is preliminary data.</text>
</comment>
<name>A0A7J8HI82_MOLMO</name>
<gene>
    <name evidence="2" type="ORF">HJG59_011013</name>
</gene>
<feature type="compositionally biased region" description="Polar residues" evidence="1">
    <location>
        <begin position="90"/>
        <end position="100"/>
    </location>
</feature>
<evidence type="ECO:0000313" key="3">
    <source>
        <dbReference type="Proteomes" id="UP000550707"/>
    </source>
</evidence>
<dbReference type="InParanoid" id="A0A7J8HI82"/>
<evidence type="ECO:0000256" key="1">
    <source>
        <dbReference type="SAM" id="MobiDB-lite"/>
    </source>
</evidence>
<proteinExistence type="predicted"/>
<dbReference type="EMBL" id="JACASF010000006">
    <property type="protein sequence ID" value="KAF6471635.1"/>
    <property type="molecule type" value="Genomic_DNA"/>
</dbReference>
<dbReference type="AlphaFoldDB" id="A0A7J8HI82"/>
<dbReference type="Proteomes" id="UP000550707">
    <property type="component" value="Unassembled WGS sequence"/>
</dbReference>
<protein>
    <submittedName>
        <fullName evidence="2">Uncharacterized protein</fullName>
    </submittedName>
</protein>
<accession>A0A7J8HI82</accession>
<feature type="region of interest" description="Disordered" evidence="1">
    <location>
        <begin position="90"/>
        <end position="133"/>
    </location>
</feature>
<organism evidence="2 3">
    <name type="scientific">Molossus molossus</name>
    <name type="common">Pallas' mastiff bat</name>
    <name type="synonym">Vespertilio molossus</name>
    <dbReference type="NCBI Taxonomy" id="27622"/>
    <lineage>
        <taxon>Eukaryota</taxon>
        <taxon>Metazoa</taxon>
        <taxon>Chordata</taxon>
        <taxon>Craniata</taxon>
        <taxon>Vertebrata</taxon>
        <taxon>Euteleostomi</taxon>
        <taxon>Mammalia</taxon>
        <taxon>Eutheria</taxon>
        <taxon>Laurasiatheria</taxon>
        <taxon>Chiroptera</taxon>
        <taxon>Yangochiroptera</taxon>
        <taxon>Molossidae</taxon>
        <taxon>Molossus</taxon>
    </lineage>
</organism>
<reference evidence="2 3" key="1">
    <citation type="journal article" date="2020" name="Nature">
        <title>Six reference-quality genomes reveal evolution of bat adaptations.</title>
        <authorList>
            <person name="Jebb D."/>
            <person name="Huang Z."/>
            <person name="Pippel M."/>
            <person name="Hughes G.M."/>
            <person name="Lavrichenko K."/>
            <person name="Devanna P."/>
            <person name="Winkler S."/>
            <person name="Jermiin L.S."/>
            <person name="Skirmuntt E.C."/>
            <person name="Katzourakis A."/>
            <person name="Burkitt-Gray L."/>
            <person name="Ray D.A."/>
            <person name="Sullivan K.A.M."/>
            <person name="Roscito J.G."/>
            <person name="Kirilenko B.M."/>
            <person name="Davalos L.M."/>
            <person name="Corthals A.P."/>
            <person name="Power M.L."/>
            <person name="Jones G."/>
            <person name="Ransome R.D."/>
            <person name="Dechmann D.K.N."/>
            <person name="Locatelli A.G."/>
            <person name="Puechmaille S.J."/>
            <person name="Fedrigo O."/>
            <person name="Jarvis E.D."/>
            <person name="Hiller M."/>
            <person name="Vernes S.C."/>
            <person name="Myers E.W."/>
            <person name="Teeling E.C."/>
        </authorList>
    </citation>
    <scope>NUCLEOTIDE SEQUENCE [LARGE SCALE GENOMIC DNA]</scope>
    <source>
        <strain evidence="2">MMolMol1</strain>
        <tissue evidence="2">Muscle</tissue>
    </source>
</reference>
<sequence length="133" mass="14073">MAESCLVWAPLHLPAFGETLLLELEQDLGVQVEGLTVQYLGQVPELLGGAKLGTYLTGTINRDPELVASLHKRALLGVLQYQGTKLYNQTLEGGTPNSSGEPGVHILHQKSPTSGQGSMCSVKASPGNPRLSP</sequence>
<feature type="compositionally biased region" description="Polar residues" evidence="1">
    <location>
        <begin position="110"/>
        <end position="119"/>
    </location>
</feature>
<evidence type="ECO:0000313" key="2">
    <source>
        <dbReference type="EMBL" id="KAF6471635.1"/>
    </source>
</evidence>